<feature type="compositionally biased region" description="Low complexity" evidence="6">
    <location>
        <begin position="33"/>
        <end position="50"/>
    </location>
</feature>
<dbReference type="Pfam" id="PF04347">
    <property type="entry name" value="FliO"/>
    <property type="match status" value="1"/>
</dbReference>
<name>A0ABR9S154_9BURK</name>
<evidence type="ECO:0000256" key="4">
    <source>
        <dbReference type="ARBA" id="ARBA00022989"/>
    </source>
</evidence>
<evidence type="ECO:0000256" key="5">
    <source>
        <dbReference type="ARBA" id="ARBA00023136"/>
    </source>
</evidence>
<reference evidence="9 10" key="1">
    <citation type="submission" date="2020-10" db="EMBL/GenBank/DDBJ databases">
        <title>Ramlibacter sp. HM2 16S ribosomal RNA gene Genome sequencing and assembly.</title>
        <authorList>
            <person name="Kang M."/>
        </authorList>
    </citation>
    <scope>NUCLEOTIDE SEQUENCE [LARGE SCALE GENOMIC DNA]</scope>
    <source>
        <strain evidence="9 10">HM2</strain>
    </source>
</reference>
<keyword evidence="4 7" id="KW-1133">Transmembrane helix</keyword>
<keyword evidence="3 7" id="KW-0812">Transmembrane</keyword>
<evidence type="ECO:0000256" key="3">
    <source>
        <dbReference type="ARBA" id="ARBA00022692"/>
    </source>
</evidence>
<feature type="signal peptide" evidence="8">
    <location>
        <begin position="1"/>
        <end position="29"/>
    </location>
</feature>
<dbReference type="InterPro" id="IPR022781">
    <property type="entry name" value="Flagellar_biosynth_FliO"/>
</dbReference>
<dbReference type="RefSeq" id="WP_193675810.1">
    <property type="nucleotide sequence ID" value="NZ_JADDIV010000002.1"/>
</dbReference>
<protein>
    <submittedName>
        <fullName evidence="9">Flagellar biosynthetic protein FliO</fullName>
    </submittedName>
</protein>
<dbReference type="EMBL" id="JADDIV010000002">
    <property type="protein sequence ID" value="MBE7367184.1"/>
    <property type="molecule type" value="Genomic_DNA"/>
</dbReference>
<evidence type="ECO:0000313" key="9">
    <source>
        <dbReference type="EMBL" id="MBE7367184.1"/>
    </source>
</evidence>
<evidence type="ECO:0000256" key="6">
    <source>
        <dbReference type="SAM" id="MobiDB-lite"/>
    </source>
</evidence>
<organism evidence="9 10">
    <name type="scientific">Ramlibacter pallidus</name>
    <dbReference type="NCBI Taxonomy" id="2780087"/>
    <lineage>
        <taxon>Bacteria</taxon>
        <taxon>Pseudomonadati</taxon>
        <taxon>Pseudomonadota</taxon>
        <taxon>Betaproteobacteria</taxon>
        <taxon>Burkholderiales</taxon>
        <taxon>Comamonadaceae</taxon>
        <taxon>Ramlibacter</taxon>
    </lineage>
</organism>
<evidence type="ECO:0000256" key="8">
    <source>
        <dbReference type="SAM" id="SignalP"/>
    </source>
</evidence>
<keyword evidence="9" id="KW-0966">Cell projection</keyword>
<comment type="subcellular location">
    <subcellularLocation>
        <location evidence="1">Cell membrane</location>
    </subcellularLocation>
</comment>
<keyword evidence="8" id="KW-0732">Signal</keyword>
<accession>A0ABR9S154</accession>
<proteinExistence type="predicted"/>
<keyword evidence="5 7" id="KW-0472">Membrane</keyword>
<feature type="transmembrane region" description="Helical" evidence="7">
    <location>
        <begin position="63"/>
        <end position="84"/>
    </location>
</feature>
<evidence type="ECO:0000256" key="1">
    <source>
        <dbReference type="ARBA" id="ARBA00004236"/>
    </source>
</evidence>
<keyword evidence="9" id="KW-0282">Flagellum</keyword>
<keyword evidence="2" id="KW-1003">Cell membrane</keyword>
<comment type="caution">
    <text evidence="9">The sequence shown here is derived from an EMBL/GenBank/DDBJ whole genome shotgun (WGS) entry which is preliminary data.</text>
</comment>
<gene>
    <name evidence="9" type="ORF">IM787_06390</name>
</gene>
<dbReference type="Proteomes" id="UP000806285">
    <property type="component" value="Unassembled WGS sequence"/>
</dbReference>
<evidence type="ECO:0000256" key="2">
    <source>
        <dbReference type="ARBA" id="ARBA00022475"/>
    </source>
</evidence>
<sequence length="155" mass="15892">MHQARSRRKRWFLAAAVVLQAGAASPTFAQVAQQPQASASAPAPAGLPKDLPLRRDPPASGDGAPWTAAVVLGLLAIGAMAVVVRRRGAGALLGGRGTVRPTGAQVAKLASLPLTPQASVHAVRWDGEELLLGCTAQQVTVLARRPAPGPVEVPQ</sequence>
<feature type="region of interest" description="Disordered" evidence="6">
    <location>
        <begin position="33"/>
        <end position="62"/>
    </location>
</feature>
<feature type="chain" id="PRO_5045361850" evidence="8">
    <location>
        <begin position="30"/>
        <end position="155"/>
    </location>
</feature>
<keyword evidence="10" id="KW-1185">Reference proteome</keyword>
<evidence type="ECO:0000313" key="10">
    <source>
        <dbReference type="Proteomes" id="UP000806285"/>
    </source>
</evidence>
<keyword evidence="9" id="KW-0969">Cilium</keyword>
<evidence type="ECO:0000256" key="7">
    <source>
        <dbReference type="SAM" id="Phobius"/>
    </source>
</evidence>